<dbReference type="GO" id="GO:0005829">
    <property type="term" value="C:cytosol"/>
    <property type="evidence" value="ECO:0007669"/>
    <property type="project" value="TreeGrafter"/>
</dbReference>
<evidence type="ECO:0000256" key="2">
    <source>
        <dbReference type="ARBA" id="ARBA00010740"/>
    </source>
</evidence>
<comment type="similarity">
    <text evidence="2">Belongs to the DUF177 domain family.</text>
</comment>
<dbReference type="GO" id="GO:0042254">
    <property type="term" value="P:ribosome biogenesis"/>
    <property type="evidence" value="ECO:0007669"/>
    <property type="project" value="UniProtKB-KW"/>
</dbReference>
<evidence type="ECO:0000256" key="4">
    <source>
        <dbReference type="ARBA" id="ARBA00022517"/>
    </source>
</evidence>
<evidence type="ECO:0000256" key="3">
    <source>
        <dbReference type="ARBA" id="ARBA00015716"/>
    </source>
</evidence>
<dbReference type="PANTHER" id="PTHR38099:SF1">
    <property type="entry name" value="LARGE RIBOSOMAL RNA SUBUNIT ACCUMULATION PROTEIN YCED"/>
    <property type="match status" value="1"/>
</dbReference>
<evidence type="ECO:0000313" key="6">
    <source>
        <dbReference type="EMBL" id="UZW76482.1"/>
    </source>
</evidence>
<keyword evidence="4" id="KW-0690">Ribosome biogenesis</keyword>
<dbReference type="RefSeq" id="WP_251811776.1">
    <property type="nucleotide sequence ID" value="NZ_CP101527.1"/>
</dbReference>
<dbReference type="EMBL" id="CP101527">
    <property type="protein sequence ID" value="UZW76482.1"/>
    <property type="molecule type" value="Genomic_DNA"/>
</dbReference>
<evidence type="ECO:0000256" key="5">
    <source>
        <dbReference type="ARBA" id="ARBA00031841"/>
    </source>
</evidence>
<dbReference type="AlphaFoldDB" id="A0A9E8HNF2"/>
<keyword evidence="7" id="KW-1185">Reference proteome</keyword>
<dbReference type="PANTHER" id="PTHR38099">
    <property type="entry name" value="LARGE RIBOSOMAL RNA SUBUNIT ACCUMULATION PROTEIN YCED"/>
    <property type="match status" value="1"/>
</dbReference>
<dbReference type="KEGG" id="asem:NNL22_07820"/>
<dbReference type="InterPro" id="IPR039255">
    <property type="entry name" value="YceD_bac"/>
</dbReference>
<reference evidence="6" key="1">
    <citation type="submission" date="2022-07" db="EMBL/GenBank/DDBJ databases">
        <title>Alkalimarinus sp. nov., isolated from gut of a Alitta virens.</title>
        <authorList>
            <person name="Yang A.I."/>
            <person name="Shin N.-R."/>
        </authorList>
    </citation>
    <scope>NUCLEOTIDE SEQUENCE</scope>
    <source>
        <strain evidence="6">FA028</strain>
    </source>
</reference>
<name>A0A9E8HNF2_9ALTE</name>
<protein>
    <recommendedName>
        <fullName evidence="3">Large ribosomal RNA subunit accumulation protein YceD</fullName>
    </recommendedName>
    <alternativeName>
        <fullName evidence="5">23S rRNA accumulation protein YceD</fullName>
    </alternativeName>
</protein>
<organism evidence="6 7">
    <name type="scientific">Alkalimarinus sediminis</name>
    <dbReference type="NCBI Taxonomy" id="1632866"/>
    <lineage>
        <taxon>Bacteria</taxon>
        <taxon>Pseudomonadati</taxon>
        <taxon>Pseudomonadota</taxon>
        <taxon>Gammaproteobacteria</taxon>
        <taxon>Alteromonadales</taxon>
        <taxon>Alteromonadaceae</taxon>
        <taxon>Alkalimarinus</taxon>
    </lineage>
</organism>
<proteinExistence type="inferred from homology"/>
<gene>
    <name evidence="6" type="ORF">NNL22_07820</name>
</gene>
<sequence length="179" mass="19977">MSKMPLPLTVNPVKLAEQGTELTGSIPLSKLPRVSELLVSSEGDVNAELVFGRDEQRLRILSGKLSCDVSMTCQRCLEPVTKSIRSEFVLGLVLTDEQAMNLPKVYEPLMVELDDNMELSDILDEELLLSVPMFAYHEPKDCKVDASIVDFYDQELEAEAVKDTKPNPFGVLSNIKFDK</sequence>
<dbReference type="Pfam" id="PF02620">
    <property type="entry name" value="YceD"/>
    <property type="match status" value="1"/>
</dbReference>
<evidence type="ECO:0000313" key="7">
    <source>
        <dbReference type="Proteomes" id="UP001164472"/>
    </source>
</evidence>
<dbReference type="InterPro" id="IPR003772">
    <property type="entry name" value="YceD"/>
</dbReference>
<evidence type="ECO:0000256" key="1">
    <source>
        <dbReference type="ARBA" id="ARBA00002868"/>
    </source>
</evidence>
<comment type="function">
    <text evidence="1">Plays a role in synthesis, processing and/or stability of 23S rRNA.</text>
</comment>
<dbReference type="Proteomes" id="UP001164472">
    <property type="component" value="Chromosome"/>
</dbReference>
<accession>A0A9E8HNF2</accession>